<evidence type="ECO:0000256" key="2">
    <source>
        <dbReference type="ARBA" id="ARBA00005073"/>
    </source>
</evidence>
<evidence type="ECO:0000313" key="17">
    <source>
        <dbReference type="Proteomes" id="UP000009080"/>
    </source>
</evidence>
<dbReference type="PIRSF" id="PIRSF004638">
    <property type="entry name" value="UCP004638"/>
    <property type="match status" value="1"/>
</dbReference>
<dbReference type="Pfam" id="PF03653">
    <property type="entry name" value="UPF0093"/>
    <property type="match status" value="1"/>
</dbReference>
<keyword evidence="8 14" id="KW-0479">Metal-binding</keyword>
<evidence type="ECO:0000256" key="3">
    <source>
        <dbReference type="ARBA" id="ARBA00006501"/>
    </source>
</evidence>
<evidence type="ECO:0000256" key="8">
    <source>
        <dbReference type="ARBA" id="ARBA00022723"/>
    </source>
</evidence>
<evidence type="ECO:0000256" key="11">
    <source>
        <dbReference type="ARBA" id="ARBA00023004"/>
    </source>
</evidence>
<dbReference type="GO" id="GO:0005886">
    <property type="term" value="C:plasma membrane"/>
    <property type="evidence" value="ECO:0007669"/>
    <property type="project" value="UniProtKB-SubCell"/>
</dbReference>
<name>C5BP51_TERTT</name>
<comment type="cofactor">
    <cofactor evidence="14 15">
        <name>heme b</name>
        <dbReference type="ChEBI" id="CHEBI:60344"/>
    </cofactor>
    <text evidence="14 15">Binds 1 heme b (iron(II)-protoporphyrin IX) group per subunit.</text>
</comment>
<sequence length="141" mass="16624">MLWVKALHIISVVCWFAVLFYLPRLFVYHAMTDNPAIKEQFKIMERRLYRGIGIPSMVATLVFGIWATSYNWSYYMHSGWFHIKMTLVVTLVIYHHMCGALLKQFARDECTKSHVFFRWFNEYPTLVLVACVLLVVLKQPG</sequence>
<dbReference type="GO" id="GO:0046872">
    <property type="term" value="F:metal ion binding"/>
    <property type="evidence" value="ECO:0007669"/>
    <property type="project" value="UniProtKB-UniRule"/>
</dbReference>
<reference evidence="16 17" key="1">
    <citation type="journal article" date="2009" name="PLoS ONE">
        <title>The complete genome of Teredinibacter turnerae T7901: an intracellular endosymbiont of marine wood-boring bivalves (shipworms).</title>
        <authorList>
            <person name="Yang J.C."/>
            <person name="Madupu R."/>
            <person name="Durkin A.S."/>
            <person name="Ekborg N.A."/>
            <person name="Pedamallu C.S."/>
            <person name="Hostetler J.B."/>
            <person name="Radune D."/>
            <person name="Toms B.S."/>
            <person name="Henrissat B."/>
            <person name="Coutinho P.M."/>
            <person name="Schwarz S."/>
            <person name="Field L."/>
            <person name="Trindade-Silva A.E."/>
            <person name="Soares C.A.G."/>
            <person name="Elshahawi S."/>
            <person name="Hanora A."/>
            <person name="Schmidt E.W."/>
            <person name="Haygood M.G."/>
            <person name="Posfai J."/>
            <person name="Benner J."/>
            <person name="Madinger C."/>
            <person name="Nove J."/>
            <person name="Anton B."/>
            <person name="Chaudhary K."/>
            <person name="Foster J."/>
            <person name="Holman A."/>
            <person name="Kumar S."/>
            <person name="Lessard P.A."/>
            <person name="Luyten Y.A."/>
            <person name="Slatko B."/>
            <person name="Wood N."/>
            <person name="Wu B."/>
            <person name="Teplitski M."/>
            <person name="Mougous J.D."/>
            <person name="Ward N."/>
            <person name="Eisen J.A."/>
            <person name="Badger J.H."/>
            <person name="Distel D.L."/>
        </authorList>
    </citation>
    <scope>NUCLEOTIDE SEQUENCE [LARGE SCALE GENOMIC DNA]</scope>
    <source>
        <strain evidence="17">ATCC 39867 / T7901</strain>
    </source>
</reference>
<dbReference type="InterPro" id="IPR005265">
    <property type="entry name" value="HemJ-like"/>
</dbReference>
<evidence type="ECO:0000256" key="4">
    <source>
        <dbReference type="ARBA" id="ARBA00017504"/>
    </source>
</evidence>
<evidence type="ECO:0000256" key="10">
    <source>
        <dbReference type="ARBA" id="ARBA00023002"/>
    </source>
</evidence>
<feature type="binding site" description="axial binding residue" evidence="14">
    <location>
        <position position="8"/>
    </location>
    <ligand>
        <name>heme</name>
        <dbReference type="ChEBI" id="CHEBI:30413"/>
    </ligand>
    <ligandPart>
        <name>Fe</name>
        <dbReference type="ChEBI" id="CHEBI:18248"/>
    </ligandPart>
</feature>
<dbReference type="Proteomes" id="UP000009080">
    <property type="component" value="Chromosome"/>
</dbReference>
<evidence type="ECO:0000256" key="12">
    <source>
        <dbReference type="ARBA" id="ARBA00023136"/>
    </source>
</evidence>
<dbReference type="GO" id="GO:0006782">
    <property type="term" value="P:protoporphyrinogen IX biosynthetic process"/>
    <property type="evidence" value="ECO:0007669"/>
    <property type="project" value="UniProtKB-UniRule"/>
</dbReference>
<feature type="binding site" description="axial binding residue" evidence="14">
    <location>
        <position position="84"/>
    </location>
    <ligand>
        <name>heme</name>
        <dbReference type="ChEBI" id="CHEBI:30413"/>
    </ligand>
    <ligandPart>
        <name>Fe</name>
        <dbReference type="ChEBI" id="CHEBI:18248"/>
    </ligandPart>
</feature>
<evidence type="ECO:0000256" key="14">
    <source>
        <dbReference type="HAMAP-Rule" id="MF_02239"/>
    </source>
</evidence>
<dbReference type="eggNOG" id="COG1981">
    <property type="taxonomic scope" value="Bacteria"/>
</dbReference>
<keyword evidence="5 14" id="KW-1003">Cell membrane</keyword>
<dbReference type="GO" id="GO:0070818">
    <property type="term" value="F:protoporphyrinogen oxidase activity"/>
    <property type="evidence" value="ECO:0007669"/>
    <property type="project" value="UniProtKB-UniRule"/>
</dbReference>
<comment type="similarity">
    <text evidence="3 14 15">Belongs to the HemJ family.</text>
</comment>
<keyword evidence="12 14" id="KW-0472">Membrane</keyword>
<evidence type="ECO:0000256" key="5">
    <source>
        <dbReference type="ARBA" id="ARBA00022475"/>
    </source>
</evidence>
<comment type="subunit">
    <text evidence="14">Homodimer.</text>
</comment>
<evidence type="ECO:0000313" key="16">
    <source>
        <dbReference type="EMBL" id="ACR13457.1"/>
    </source>
</evidence>
<evidence type="ECO:0000256" key="13">
    <source>
        <dbReference type="ARBA" id="ARBA00048390"/>
    </source>
</evidence>
<comment type="function">
    <text evidence="14 15">Catalyzes the oxidation of protoporphyrinogen IX to protoporphyrin IX.</text>
</comment>
<dbReference type="EMBL" id="CP001614">
    <property type="protein sequence ID" value="ACR13457.1"/>
    <property type="molecule type" value="Genomic_DNA"/>
</dbReference>
<proteinExistence type="inferred from homology"/>
<comment type="pathway">
    <text evidence="2 14 15">Porphyrin-containing compound metabolism; protoporphyrin-IX biosynthesis; protoporphyrin-IX from protoporphyrinogen-IX: step 1/1.</text>
</comment>
<organism evidence="16 17">
    <name type="scientific">Teredinibacter turnerae (strain ATCC 39867 / T7901)</name>
    <dbReference type="NCBI Taxonomy" id="377629"/>
    <lineage>
        <taxon>Bacteria</taxon>
        <taxon>Pseudomonadati</taxon>
        <taxon>Pseudomonadota</taxon>
        <taxon>Gammaproteobacteria</taxon>
        <taxon>Cellvibrionales</taxon>
        <taxon>Cellvibrionaceae</taxon>
        <taxon>Teredinibacter</taxon>
    </lineage>
</organism>
<evidence type="ECO:0000256" key="7">
    <source>
        <dbReference type="ARBA" id="ARBA00022692"/>
    </source>
</evidence>
<evidence type="ECO:0000256" key="1">
    <source>
        <dbReference type="ARBA" id="ARBA00004651"/>
    </source>
</evidence>
<accession>C5BP51</accession>
<feature type="transmembrane region" description="Helical" evidence="14">
    <location>
        <begin position="115"/>
        <end position="137"/>
    </location>
</feature>
<keyword evidence="17" id="KW-1185">Reference proteome</keyword>
<keyword evidence="10 14" id="KW-0560">Oxidoreductase</keyword>
<evidence type="ECO:0000256" key="9">
    <source>
        <dbReference type="ARBA" id="ARBA00022989"/>
    </source>
</evidence>
<keyword evidence="6 14" id="KW-0349">Heme</keyword>
<dbReference type="EC" id="1.3.99.-" evidence="14 15"/>
<dbReference type="OrthoDB" id="9800824at2"/>
<gene>
    <name evidence="16" type="ordered locus">TERTU_3066</name>
</gene>
<keyword evidence="9 14" id="KW-1133">Transmembrane helix</keyword>
<dbReference type="HAMAP" id="MF_02239">
    <property type="entry name" value="HemJ"/>
    <property type="match status" value="1"/>
</dbReference>
<evidence type="ECO:0000256" key="15">
    <source>
        <dbReference type="PIRNR" id="PIRNR004638"/>
    </source>
</evidence>
<dbReference type="UniPathway" id="UPA00251">
    <property type="reaction ID" value="UER00324"/>
</dbReference>
<dbReference type="KEGG" id="ttu:TERTU_3066"/>
<dbReference type="PANTHER" id="PTHR40255:SF1">
    <property type="entry name" value="PROTOPORPHYRINOGEN IX OXIDASE"/>
    <property type="match status" value="1"/>
</dbReference>
<dbReference type="STRING" id="377629.TERTU_3066"/>
<feature type="transmembrane region" description="Helical" evidence="14">
    <location>
        <begin position="6"/>
        <end position="27"/>
    </location>
</feature>
<keyword evidence="11 14" id="KW-0408">Iron</keyword>
<comment type="subcellular location">
    <subcellularLocation>
        <location evidence="1 14">Cell membrane</location>
        <topology evidence="1 14">Multi-pass membrane protein</topology>
    </subcellularLocation>
</comment>
<evidence type="ECO:0000256" key="6">
    <source>
        <dbReference type="ARBA" id="ARBA00022617"/>
    </source>
</evidence>
<dbReference type="PANTHER" id="PTHR40255">
    <property type="entry name" value="UPF0093 MEMBRANE PROTEIN SLR1790"/>
    <property type="match status" value="1"/>
</dbReference>
<keyword evidence="7 14" id="KW-0812">Transmembrane</keyword>
<feature type="transmembrane region" description="Helical" evidence="14">
    <location>
        <begin position="48"/>
        <end position="68"/>
    </location>
</feature>
<dbReference type="RefSeq" id="WP_015819571.1">
    <property type="nucleotide sequence ID" value="NC_012997.1"/>
</dbReference>
<comment type="catalytic activity">
    <reaction evidence="13 14 15">
        <text>protoporphyrinogen IX + 3 A = protoporphyrin IX + 3 AH2</text>
        <dbReference type="Rhea" id="RHEA:62000"/>
        <dbReference type="ChEBI" id="CHEBI:13193"/>
        <dbReference type="ChEBI" id="CHEBI:17499"/>
        <dbReference type="ChEBI" id="CHEBI:57306"/>
        <dbReference type="ChEBI" id="CHEBI:57307"/>
    </reaction>
</comment>
<dbReference type="NCBIfam" id="TIGR00701">
    <property type="entry name" value="protoporphyrinogen oxidase HemJ"/>
    <property type="match status" value="1"/>
</dbReference>
<feature type="transmembrane region" description="Helical" evidence="14">
    <location>
        <begin position="74"/>
        <end position="94"/>
    </location>
</feature>
<protein>
    <recommendedName>
        <fullName evidence="4 14">Protoporphyrinogen IX oxidase</fullName>
        <shortName evidence="14">PPO</shortName>
        <ecNumber evidence="14 15">1.3.99.-</ecNumber>
    </recommendedName>
</protein>
<dbReference type="HOGENOM" id="CLU_125006_0_1_6"/>
<dbReference type="AlphaFoldDB" id="C5BP51"/>